<evidence type="ECO:0000313" key="3">
    <source>
        <dbReference type="Proteomes" id="UP000887116"/>
    </source>
</evidence>
<keyword evidence="3" id="KW-1185">Reference proteome</keyword>
<feature type="transmembrane region" description="Helical" evidence="1">
    <location>
        <begin position="68"/>
        <end position="88"/>
    </location>
</feature>
<name>A0A8X6FGK2_TRICU</name>
<evidence type="ECO:0000256" key="1">
    <source>
        <dbReference type="SAM" id="Phobius"/>
    </source>
</evidence>
<dbReference type="Proteomes" id="UP000887116">
    <property type="component" value="Unassembled WGS sequence"/>
</dbReference>
<organism evidence="2 3">
    <name type="scientific">Trichonephila clavata</name>
    <name type="common">Joro spider</name>
    <name type="synonym">Nephila clavata</name>
    <dbReference type="NCBI Taxonomy" id="2740835"/>
    <lineage>
        <taxon>Eukaryota</taxon>
        <taxon>Metazoa</taxon>
        <taxon>Ecdysozoa</taxon>
        <taxon>Arthropoda</taxon>
        <taxon>Chelicerata</taxon>
        <taxon>Arachnida</taxon>
        <taxon>Araneae</taxon>
        <taxon>Araneomorphae</taxon>
        <taxon>Entelegynae</taxon>
        <taxon>Araneoidea</taxon>
        <taxon>Nephilidae</taxon>
        <taxon>Trichonephila</taxon>
    </lineage>
</organism>
<keyword evidence="1" id="KW-0472">Membrane</keyword>
<keyword evidence="1" id="KW-1133">Transmembrane helix</keyword>
<accession>A0A8X6FGK2</accession>
<comment type="caution">
    <text evidence="2">The sequence shown here is derived from an EMBL/GenBank/DDBJ whole genome shotgun (WGS) entry which is preliminary data.</text>
</comment>
<reference evidence="2" key="1">
    <citation type="submission" date="2020-07" db="EMBL/GenBank/DDBJ databases">
        <title>Multicomponent nature underlies the extraordinary mechanical properties of spider dragline silk.</title>
        <authorList>
            <person name="Kono N."/>
            <person name="Nakamura H."/>
            <person name="Mori M."/>
            <person name="Yoshida Y."/>
            <person name="Ohtoshi R."/>
            <person name="Malay A.D."/>
            <person name="Moran D.A.P."/>
            <person name="Tomita M."/>
            <person name="Numata K."/>
            <person name="Arakawa K."/>
        </authorList>
    </citation>
    <scope>NUCLEOTIDE SEQUENCE</scope>
</reference>
<evidence type="ECO:0000313" key="2">
    <source>
        <dbReference type="EMBL" id="GFQ79032.1"/>
    </source>
</evidence>
<dbReference type="EMBL" id="BMAO01031986">
    <property type="protein sequence ID" value="GFQ79032.1"/>
    <property type="molecule type" value="Genomic_DNA"/>
</dbReference>
<proteinExistence type="predicted"/>
<gene>
    <name evidence="2" type="ORF">TNCT_283041</name>
</gene>
<dbReference type="AlphaFoldDB" id="A0A8X6FGK2"/>
<keyword evidence="1" id="KW-0812">Transmembrane</keyword>
<protein>
    <submittedName>
        <fullName evidence="2">Uncharacterized protein</fullName>
    </submittedName>
</protein>
<sequence length="96" mass="10682">MDFLNHPVSSPVSPDFQILSRYAPHYAHPSSEDAVCGSSPTSLFRLFHRHNGPHSTRPSSVDARGLQYIFHIHLSSGIFFFVGMLSLFSCSPTSNF</sequence>